<protein>
    <submittedName>
        <fullName evidence="2">Hydrolase</fullName>
    </submittedName>
</protein>
<evidence type="ECO:0000313" key="3">
    <source>
        <dbReference type="Proteomes" id="UP000466517"/>
    </source>
</evidence>
<dbReference type="PANTHER" id="PTHR43798">
    <property type="entry name" value="MONOACYLGLYCEROL LIPASE"/>
    <property type="match status" value="1"/>
</dbReference>
<organism evidence="2 3">
    <name type="scientific">Mycolicibacterium madagascariense</name>
    <dbReference type="NCBI Taxonomy" id="212765"/>
    <lineage>
        <taxon>Bacteria</taxon>
        <taxon>Bacillati</taxon>
        <taxon>Actinomycetota</taxon>
        <taxon>Actinomycetes</taxon>
        <taxon>Mycobacteriales</taxon>
        <taxon>Mycobacteriaceae</taxon>
        <taxon>Mycolicibacterium</taxon>
    </lineage>
</organism>
<feature type="domain" description="Smr" evidence="1">
    <location>
        <begin position="1"/>
        <end position="28"/>
    </location>
</feature>
<dbReference type="SUPFAM" id="SSF53474">
    <property type="entry name" value="alpha/beta-Hydrolases"/>
    <property type="match status" value="1"/>
</dbReference>
<dbReference type="EMBL" id="AP022610">
    <property type="protein sequence ID" value="BBZ29538.1"/>
    <property type="molecule type" value="Genomic_DNA"/>
</dbReference>
<name>A0A7I7XK14_9MYCO</name>
<gene>
    <name evidence="2" type="ORF">MMAD_38330</name>
</gene>
<dbReference type="GO" id="GO:0016787">
    <property type="term" value="F:hydrolase activity"/>
    <property type="evidence" value="ECO:0007669"/>
    <property type="project" value="UniProtKB-KW"/>
</dbReference>
<dbReference type="InterPro" id="IPR002625">
    <property type="entry name" value="Smr_dom"/>
</dbReference>
<dbReference type="InterPro" id="IPR050266">
    <property type="entry name" value="AB_hydrolase_sf"/>
</dbReference>
<dbReference type="Pfam" id="PF00561">
    <property type="entry name" value="Abhydrolase_1"/>
    <property type="match status" value="1"/>
</dbReference>
<accession>A0A7I7XK14</accession>
<dbReference type="KEGG" id="mmag:MMAD_38330"/>
<keyword evidence="2" id="KW-0378">Hydrolase</keyword>
<dbReference type="PROSITE" id="PS50828">
    <property type="entry name" value="SMR"/>
    <property type="match status" value="1"/>
</dbReference>
<sequence>MQTSSPHEGFRLAYERHGGGGAPVVLLHGWPGDHTDFRDVVPLLGDDVDVVVPDLRGFGRSDGHRVDPAEGYGAAAQAGSVVALIDELGLERPVLAGYDVGSRVAQTIAKAHPGLARHLVLSPPMPGVGRRVLEPDAQTEFWYQALHRLPLSEALIDGDADAVRSYLRHFWDHWSGPAFAIDEAALDHLVEVYSPPGAFVASIGWYRAGAGTVVTALAEQAPAAEDRIATPTSVLWPEHDPLFPRAWSDRLDEFFADVRVTPADGAGHFTPVESPELFAALVRDALGDD</sequence>
<dbReference type="RefSeq" id="WP_163740153.1">
    <property type="nucleotide sequence ID" value="NZ_AP022610.1"/>
</dbReference>
<evidence type="ECO:0000313" key="2">
    <source>
        <dbReference type="EMBL" id="BBZ29538.1"/>
    </source>
</evidence>
<dbReference type="InterPro" id="IPR000073">
    <property type="entry name" value="AB_hydrolase_1"/>
</dbReference>
<proteinExistence type="predicted"/>
<dbReference type="Gene3D" id="3.40.50.1820">
    <property type="entry name" value="alpha/beta hydrolase"/>
    <property type="match status" value="1"/>
</dbReference>
<dbReference type="Proteomes" id="UP000466517">
    <property type="component" value="Chromosome"/>
</dbReference>
<dbReference type="AlphaFoldDB" id="A0A7I7XK14"/>
<dbReference type="InterPro" id="IPR029058">
    <property type="entry name" value="AB_hydrolase_fold"/>
</dbReference>
<reference evidence="2 3" key="1">
    <citation type="journal article" date="2019" name="Emerg. Microbes Infect.">
        <title>Comprehensive subspecies identification of 175 nontuberculous mycobacteria species based on 7547 genomic profiles.</title>
        <authorList>
            <person name="Matsumoto Y."/>
            <person name="Kinjo T."/>
            <person name="Motooka D."/>
            <person name="Nabeya D."/>
            <person name="Jung N."/>
            <person name="Uechi K."/>
            <person name="Horii T."/>
            <person name="Iida T."/>
            <person name="Fujita J."/>
            <person name="Nakamura S."/>
        </authorList>
    </citation>
    <scope>NUCLEOTIDE SEQUENCE [LARGE SCALE GENOMIC DNA]</scope>
    <source>
        <strain evidence="2 3">JCM 13574</strain>
    </source>
</reference>
<evidence type="ECO:0000259" key="1">
    <source>
        <dbReference type="PROSITE" id="PS50828"/>
    </source>
</evidence>
<keyword evidence="3" id="KW-1185">Reference proteome</keyword>